<gene>
    <name evidence="1" type="ORF">DENOEST_2637</name>
</gene>
<dbReference type="Proteomes" id="UP000515733">
    <property type="component" value="Chromosome"/>
</dbReference>
<name>A0A6S6XUU6_9PROT</name>
<evidence type="ECO:0000313" key="2">
    <source>
        <dbReference type="Proteomes" id="UP000515733"/>
    </source>
</evidence>
<dbReference type="EMBL" id="LR778301">
    <property type="protein sequence ID" value="CAB1369802.1"/>
    <property type="molecule type" value="Genomic_DNA"/>
</dbReference>
<dbReference type="RefSeq" id="WP_145771160.1">
    <property type="nucleotide sequence ID" value="NZ_LR778301.1"/>
</dbReference>
<protein>
    <submittedName>
        <fullName evidence="1">Uncharacterized protein</fullName>
    </submittedName>
</protein>
<dbReference type="AlphaFoldDB" id="A0A6S6XUU6"/>
<dbReference type="KEGG" id="doe:DENOEST_2637"/>
<keyword evidence="2" id="KW-1185">Reference proteome</keyword>
<accession>A0A6S6XUU6</accession>
<dbReference type="OrthoDB" id="5952532at2"/>
<sequence>MELEHKDFYIGLEFWTESGQWRCTDVGTRTICAIKLDASSPDWYNGPPYAVAEHVFSEADFGALYSSREDVPD</sequence>
<proteinExistence type="predicted"/>
<evidence type="ECO:0000313" key="1">
    <source>
        <dbReference type="EMBL" id="CAB1369802.1"/>
    </source>
</evidence>
<reference evidence="1 2" key="1">
    <citation type="submission" date="2020-03" db="EMBL/GenBank/DDBJ databases">
        <authorList>
            <consortium name="Genoscope - CEA"/>
            <person name="William W."/>
        </authorList>
    </citation>
    <scope>NUCLEOTIDE SEQUENCE [LARGE SCALE GENOMIC DNA]</scope>
    <source>
        <strain evidence="2">DSM 16959</strain>
    </source>
</reference>
<organism evidence="1 2">
    <name type="scientific">Denitratisoma oestradiolicum</name>
    <dbReference type="NCBI Taxonomy" id="311182"/>
    <lineage>
        <taxon>Bacteria</taxon>
        <taxon>Pseudomonadati</taxon>
        <taxon>Pseudomonadota</taxon>
        <taxon>Betaproteobacteria</taxon>
        <taxon>Nitrosomonadales</taxon>
        <taxon>Sterolibacteriaceae</taxon>
        <taxon>Denitratisoma</taxon>
    </lineage>
</organism>